<feature type="transmembrane region" description="Helical" evidence="1">
    <location>
        <begin position="240"/>
        <end position="259"/>
    </location>
</feature>
<organism evidence="3 4">
    <name type="scientific">Lentinus brumalis</name>
    <dbReference type="NCBI Taxonomy" id="2498619"/>
    <lineage>
        <taxon>Eukaryota</taxon>
        <taxon>Fungi</taxon>
        <taxon>Dikarya</taxon>
        <taxon>Basidiomycota</taxon>
        <taxon>Agaricomycotina</taxon>
        <taxon>Agaricomycetes</taxon>
        <taxon>Polyporales</taxon>
        <taxon>Polyporaceae</taxon>
        <taxon>Lentinus</taxon>
    </lineage>
</organism>
<gene>
    <name evidence="3" type="ORF">OH76DRAFT_1489267</name>
</gene>
<evidence type="ECO:0000259" key="2">
    <source>
        <dbReference type="Pfam" id="PF20152"/>
    </source>
</evidence>
<dbReference type="PANTHER" id="PTHR40465:SF1">
    <property type="entry name" value="DUF6534 DOMAIN-CONTAINING PROTEIN"/>
    <property type="match status" value="1"/>
</dbReference>
<feature type="transmembrane region" description="Helical" evidence="1">
    <location>
        <begin position="20"/>
        <end position="42"/>
    </location>
</feature>
<dbReference type="InterPro" id="IPR045339">
    <property type="entry name" value="DUF6534"/>
</dbReference>
<keyword evidence="4" id="KW-1185">Reference proteome</keyword>
<protein>
    <recommendedName>
        <fullName evidence="2">DUF6534 domain-containing protein</fullName>
    </recommendedName>
</protein>
<evidence type="ECO:0000256" key="1">
    <source>
        <dbReference type="SAM" id="Phobius"/>
    </source>
</evidence>
<dbReference type="AlphaFoldDB" id="A0A371CN30"/>
<keyword evidence="1" id="KW-0812">Transmembrane</keyword>
<dbReference type="Pfam" id="PF20152">
    <property type="entry name" value="DUF6534"/>
    <property type="match status" value="1"/>
</dbReference>
<evidence type="ECO:0000313" key="4">
    <source>
        <dbReference type="Proteomes" id="UP000256964"/>
    </source>
</evidence>
<feature type="domain" description="DUF6534" evidence="2">
    <location>
        <begin position="179"/>
        <end position="263"/>
    </location>
</feature>
<accession>A0A371CN30</accession>
<dbReference type="OrthoDB" id="2747086at2759"/>
<reference evidence="3 4" key="1">
    <citation type="journal article" date="2018" name="Biotechnol. Biofuels">
        <title>Integrative visual omics of the white-rot fungus Polyporus brumalis exposes the biotechnological potential of its oxidative enzymes for delignifying raw plant biomass.</title>
        <authorList>
            <person name="Miyauchi S."/>
            <person name="Rancon A."/>
            <person name="Drula E."/>
            <person name="Hage H."/>
            <person name="Chaduli D."/>
            <person name="Favel A."/>
            <person name="Grisel S."/>
            <person name="Henrissat B."/>
            <person name="Herpoel-Gimbert I."/>
            <person name="Ruiz-Duenas F.J."/>
            <person name="Chevret D."/>
            <person name="Hainaut M."/>
            <person name="Lin J."/>
            <person name="Wang M."/>
            <person name="Pangilinan J."/>
            <person name="Lipzen A."/>
            <person name="Lesage-Meessen L."/>
            <person name="Navarro D."/>
            <person name="Riley R."/>
            <person name="Grigoriev I.V."/>
            <person name="Zhou S."/>
            <person name="Raouche S."/>
            <person name="Rosso M.N."/>
        </authorList>
    </citation>
    <scope>NUCLEOTIDE SEQUENCE [LARGE SCALE GENOMIC DNA]</scope>
    <source>
        <strain evidence="3 4">BRFM 1820</strain>
    </source>
</reference>
<proteinExistence type="predicted"/>
<feature type="transmembrane region" description="Helical" evidence="1">
    <location>
        <begin position="212"/>
        <end position="234"/>
    </location>
</feature>
<dbReference type="EMBL" id="KZ857504">
    <property type="protein sequence ID" value="RDX41688.1"/>
    <property type="molecule type" value="Genomic_DNA"/>
</dbReference>
<feature type="transmembrane region" description="Helical" evidence="1">
    <location>
        <begin position="168"/>
        <end position="192"/>
    </location>
</feature>
<dbReference type="Proteomes" id="UP000256964">
    <property type="component" value="Unassembled WGS sequence"/>
</dbReference>
<evidence type="ECO:0000313" key="3">
    <source>
        <dbReference type="EMBL" id="RDX41688.1"/>
    </source>
</evidence>
<feature type="transmembrane region" description="Helical" evidence="1">
    <location>
        <begin position="96"/>
        <end position="116"/>
    </location>
</feature>
<keyword evidence="1" id="KW-0472">Membrane</keyword>
<name>A0A371CN30_9APHY</name>
<feature type="transmembrane region" description="Helical" evidence="1">
    <location>
        <begin position="54"/>
        <end position="76"/>
    </location>
</feature>
<dbReference type="PANTHER" id="PTHR40465">
    <property type="entry name" value="CHROMOSOME 1, WHOLE GENOME SHOTGUN SEQUENCE"/>
    <property type="match status" value="1"/>
</dbReference>
<keyword evidence="1" id="KW-1133">Transmembrane helix</keyword>
<feature type="transmembrane region" description="Helical" evidence="1">
    <location>
        <begin position="128"/>
        <end position="145"/>
    </location>
</feature>
<sequence length="365" mass="40400">MNSTTLGLDPPVLPALDNTLGAMLLGTFAGLILEGLLVHQTVRYFRLYPNDSLLLKLWVASLLFLETVNCALNMHMCYWTMVVNYFNPIALNGTPIWSAKLFIITGCSSAVLTESFFMRRVWLVGRRYRAFVVISIGIVVAYFVFSDSPASRPRWNAPSQMDFLSDMWLATLGSGLFGCSDLITTSILIHVLRKSRTGIKRTNWTIDVLVRYAFTTGFIITFFQVISIICSSLWPTKLIFWPVTVILTKTAASSMLISLNMRSWLGNTDVTDIDPMSPFTTSIKFQHSQQPATSSTPGFRLGLRGKVTQSVSSSRDTTSSEAIELDVLGARGDVLGKLGCTMSDSDVLDIKHDANVFVQDGESNV</sequence>
<dbReference type="STRING" id="139420.A0A371CN30"/>